<evidence type="ECO:0000256" key="1">
    <source>
        <dbReference type="SAM" id="Phobius"/>
    </source>
</evidence>
<evidence type="ECO:0000313" key="3">
    <source>
        <dbReference type="Proteomes" id="UP000663305"/>
    </source>
</evidence>
<protein>
    <submittedName>
        <fullName evidence="2">Putative membrane protein</fullName>
    </submittedName>
</protein>
<dbReference type="Proteomes" id="UP000663305">
    <property type="component" value="Chromosome"/>
</dbReference>
<keyword evidence="1" id="KW-0812">Transmembrane</keyword>
<keyword evidence="1" id="KW-0472">Membrane</keyword>
<reference evidence="2" key="1">
    <citation type="submission" date="2020-11" db="EMBL/GenBank/DDBJ databases">
        <title>Carbohydrate-dependent, anaerobic sulfur respiration: A novel catabolism in halophilic archaea.</title>
        <authorList>
            <person name="Sorokin D.Y."/>
            <person name="Messina E."/>
            <person name="Smedile F."/>
            <person name="La Cono V."/>
            <person name="Hallsworth J.E."/>
            <person name="Yakimov M.M."/>
        </authorList>
    </citation>
    <scope>NUCLEOTIDE SEQUENCE</scope>
    <source>
        <strain evidence="2">HSR-Bgl</strain>
    </source>
</reference>
<accession>A0A897NQI9</accession>
<dbReference type="AlphaFoldDB" id="A0A897NQI9"/>
<dbReference type="RefSeq" id="WP_229124404.1">
    <property type="nucleotide sequence ID" value="NZ_CP064789.1"/>
</dbReference>
<proteinExistence type="predicted"/>
<keyword evidence="1" id="KW-1133">Transmembrane helix</keyword>
<feature type="transmembrane region" description="Helical" evidence="1">
    <location>
        <begin position="6"/>
        <end position="27"/>
    </location>
</feature>
<sequence length="55" mass="6147">MVRSPLFYWGIPLATTAILVAIAFSVVEDQTVRLMMLFIAALELVVTPQILKRAE</sequence>
<organism evidence="2 3">
    <name type="scientific">Halapricum desulfuricans</name>
    <dbReference type="NCBI Taxonomy" id="2841257"/>
    <lineage>
        <taxon>Archaea</taxon>
        <taxon>Methanobacteriati</taxon>
        <taxon>Methanobacteriota</taxon>
        <taxon>Stenosarchaea group</taxon>
        <taxon>Halobacteria</taxon>
        <taxon>Halobacteriales</taxon>
        <taxon>Haloarculaceae</taxon>
        <taxon>Halapricum</taxon>
    </lineage>
</organism>
<gene>
    <name evidence="2" type="ORF">HSBGL_2057</name>
</gene>
<evidence type="ECO:0000313" key="2">
    <source>
        <dbReference type="EMBL" id="QSG12466.1"/>
    </source>
</evidence>
<dbReference type="EMBL" id="CP064789">
    <property type="protein sequence ID" value="QSG12466.1"/>
    <property type="molecule type" value="Genomic_DNA"/>
</dbReference>
<name>A0A897NQI9_9EURY</name>
<dbReference type="GeneID" id="68861589"/>